<dbReference type="PANTHER" id="PTHR47643:SF2">
    <property type="entry name" value="TPR DOMAIN PROTEIN (AFU_ORTHOLOGUE AFUA_5G12710)"/>
    <property type="match status" value="1"/>
</dbReference>
<evidence type="ECO:0000313" key="2">
    <source>
        <dbReference type="Proteomes" id="UP000825935"/>
    </source>
</evidence>
<dbReference type="PANTHER" id="PTHR47643">
    <property type="entry name" value="TPR DOMAIN PROTEIN (AFU_ORTHOLOGUE AFUA_5G12710)"/>
    <property type="match status" value="1"/>
</dbReference>
<dbReference type="EMBL" id="CM035433">
    <property type="protein sequence ID" value="KAH7293272.1"/>
    <property type="molecule type" value="Genomic_DNA"/>
</dbReference>
<dbReference type="Gene3D" id="1.25.40.10">
    <property type="entry name" value="Tetratricopeptide repeat domain"/>
    <property type="match status" value="1"/>
</dbReference>
<gene>
    <name evidence="1" type="ORF">KP509_28G018800</name>
</gene>
<accession>A0A8T2RA28</accession>
<dbReference type="AlphaFoldDB" id="A0A8T2RA28"/>
<keyword evidence="2" id="KW-1185">Reference proteome</keyword>
<dbReference type="OrthoDB" id="1028014at2759"/>
<dbReference type="SUPFAM" id="SSF48452">
    <property type="entry name" value="TPR-like"/>
    <property type="match status" value="1"/>
</dbReference>
<dbReference type="InterPro" id="IPR019734">
    <property type="entry name" value="TPR_rpt"/>
</dbReference>
<name>A0A8T2RA28_CERRI</name>
<dbReference type="InterPro" id="IPR011990">
    <property type="entry name" value="TPR-like_helical_dom_sf"/>
</dbReference>
<dbReference type="SMART" id="SM00028">
    <property type="entry name" value="TPR"/>
    <property type="match status" value="2"/>
</dbReference>
<dbReference type="Proteomes" id="UP000825935">
    <property type="component" value="Chromosome 28"/>
</dbReference>
<protein>
    <submittedName>
        <fullName evidence="1">Uncharacterized protein</fullName>
    </submittedName>
</protein>
<proteinExistence type="predicted"/>
<evidence type="ECO:0000313" key="1">
    <source>
        <dbReference type="EMBL" id="KAH7293272.1"/>
    </source>
</evidence>
<organism evidence="1 2">
    <name type="scientific">Ceratopteris richardii</name>
    <name type="common">Triangle waterfern</name>
    <dbReference type="NCBI Taxonomy" id="49495"/>
    <lineage>
        <taxon>Eukaryota</taxon>
        <taxon>Viridiplantae</taxon>
        <taxon>Streptophyta</taxon>
        <taxon>Embryophyta</taxon>
        <taxon>Tracheophyta</taxon>
        <taxon>Polypodiopsida</taxon>
        <taxon>Polypodiidae</taxon>
        <taxon>Polypodiales</taxon>
        <taxon>Pteridineae</taxon>
        <taxon>Pteridaceae</taxon>
        <taxon>Parkerioideae</taxon>
        <taxon>Ceratopteris</taxon>
    </lineage>
</organism>
<comment type="caution">
    <text evidence="1">The sequence shown here is derived from an EMBL/GenBank/DDBJ whole genome shotgun (WGS) entry which is preliminary data.</text>
</comment>
<dbReference type="InterPro" id="IPR053209">
    <property type="entry name" value="Gramillin-biosynth_MTr"/>
</dbReference>
<sequence length="460" mass="51544">MEKEQEVDAKYNLTMRSGASSKESFVSVHENFRRNVSCSSEELSVRICKAASLSTPSVSLKSLRSILIRDLMVGHRHKCQVLFGNLCVEPLKVDVSVHTIMDDDEGSTCRLCVHNAIGNVISDKHLEFLFGKGLKVAIKEPYFEMDQDGALAIIVDNPRDILRNPLEKGTGFPGRIPSTPAVSSFLLTDARNARKQGNRAFETRDWDRAVRLYTEAAKTLLELGYKSLIQSSYMPDEVRKELLITFSNRAEARLLLRHYEAAEIDARIALQLDGDHAKSLSRRGRSLRGLHRYNEAKLCFQRALTAIERNENLEMDKGLIQKSIKECSTCEQQQRTGVYNLMELLREAKSGSNPVCGEYVGPVTIGSAEDPNLGRAILVSKDVEPGELLMVSRAVAHVTFEYKIESMWKSYHDLVVSQLLPRARSSELFQKQLQDSTSATSSGCAAPFVMCTWWTCMTAL</sequence>
<reference evidence="1" key="1">
    <citation type="submission" date="2021-08" db="EMBL/GenBank/DDBJ databases">
        <title>WGS assembly of Ceratopteris richardii.</title>
        <authorList>
            <person name="Marchant D.B."/>
            <person name="Chen G."/>
            <person name="Jenkins J."/>
            <person name="Shu S."/>
            <person name="Leebens-Mack J."/>
            <person name="Grimwood J."/>
            <person name="Schmutz J."/>
            <person name="Soltis P."/>
            <person name="Soltis D."/>
            <person name="Chen Z.-H."/>
        </authorList>
    </citation>
    <scope>NUCLEOTIDE SEQUENCE</scope>
    <source>
        <strain evidence="1">Whitten #5841</strain>
        <tissue evidence="1">Leaf</tissue>
    </source>
</reference>